<dbReference type="Pfam" id="PF08240">
    <property type="entry name" value="ADH_N"/>
    <property type="match status" value="1"/>
</dbReference>
<dbReference type="SUPFAM" id="SSF50129">
    <property type="entry name" value="GroES-like"/>
    <property type="match status" value="1"/>
</dbReference>
<dbReference type="Gene3D" id="3.40.50.720">
    <property type="entry name" value="NAD(P)-binding Rossmann-like Domain"/>
    <property type="match status" value="1"/>
</dbReference>
<evidence type="ECO:0000313" key="6">
    <source>
        <dbReference type="EMBL" id="ROH88155.1"/>
    </source>
</evidence>
<dbReference type="GO" id="GO:0016491">
    <property type="term" value="F:oxidoreductase activity"/>
    <property type="evidence" value="ECO:0007669"/>
    <property type="project" value="UniProtKB-KW"/>
</dbReference>
<dbReference type="EMBL" id="RJVP01000001">
    <property type="protein sequence ID" value="ROH88155.1"/>
    <property type="molecule type" value="Genomic_DNA"/>
</dbReference>
<evidence type="ECO:0000256" key="3">
    <source>
        <dbReference type="ARBA" id="ARBA00023002"/>
    </source>
</evidence>
<evidence type="ECO:0000256" key="4">
    <source>
        <dbReference type="RuleBase" id="RU364000"/>
    </source>
</evidence>
<gene>
    <name evidence="6" type="ORF">ED236_01380</name>
</gene>
<dbReference type="InterPro" id="IPR020843">
    <property type="entry name" value="ER"/>
</dbReference>
<protein>
    <recommendedName>
        <fullName evidence="4">Zinc-type alcohol dehydrogenase-like protein</fullName>
    </recommendedName>
</protein>
<accession>A0A3N0V658</accession>
<dbReference type="Pfam" id="PF13602">
    <property type="entry name" value="ADH_zinc_N_2"/>
    <property type="match status" value="1"/>
</dbReference>
<dbReference type="InterPro" id="IPR036291">
    <property type="entry name" value="NAD(P)-bd_dom_sf"/>
</dbReference>
<dbReference type="InterPro" id="IPR014182">
    <property type="entry name" value="ADH_Zn_typ-1"/>
</dbReference>
<reference evidence="6 7" key="1">
    <citation type="submission" date="2018-10" db="EMBL/GenBank/DDBJ databases">
        <authorList>
            <person name="Chen W.-M."/>
        </authorList>
    </citation>
    <scope>NUCLEOTIDE SEQUENCE [LARGE SCALE GENOMIC DNA]</scope>
    <source>
        <strain evidence="6 7">H-5</strain>
    </source>
</reference>
<comment type="similarity">
    <text evidence="4">Belongs to the zinc-containing alcohol dehydrogenase family. Quinone oxidoreductase subfamily.</text>
</comment>
<dbReference type="PROSITE" id="PS01162">
    <property type="entry name" value="QOR_ZETA_CRYSTAL"/>
    <property type="match status" value="1"/>
</dbReference>
<proteinExistence type="inferred from homology"/>
<dbReference type="SUPFAM" id="SSF51735">
    <property type="entry name" value="NAD(P)-binding Rossmann-fold domains"/>
    <property type="match status" value="1"/>
</dbReference>
<dbReference type="InterPro" id="IPR011032">
    <property type="entry name" value="GroES-like_sf"/>
</dbReference>
<keyword evidence="2 4" id="KW-0862">Zinc</keyword>
<dbReference type="AlphaFoldDB" id="A0A3N0V658"/>
<dbReference type="GO" id="GO:0008270">
    <property type="term" value="F:zinc ion binding"/>
    <property type="evidence" value="ECO:0007669"/>
    <property type="project" value="InterPro"/>
</dbReference>
<feature type="domain" description="Enoyl reductase (ER)" evidence="5">
    <location>
        <begin position="13"/>
        <end position="336"/>
    </location>
</feature>
<dbReference type="InterPro" id="IPR002364">
    <property type="entry name" value="Quin_OxRdtase/zeta-crystal_CS"/>
</dbReference>
<dbReference type="InterPro" id="IPR050700">
    <property type="entry name" value="YIM1/Zinc_Alcohol_DH_Fams"/>
</dbReference>
<evidence type="ECO:0000313" key="7">
    <source>
        <dbReference type="Proteomes" id="UP000275137"/>
    </source>
</evidence>
<dbReference type="RefSeq" id="WP_123236149.1">
    <property type="nucleotide sequence ID" value="NZ_RJVP01000001.1"/>
</dbReference>
<dbReference type="CDD" id="cd08252">
    <property type="entry name" value="AL_MDR"/>
    <property type="match status" value="1"/>
</dbReference>
<sequence length="340" mass="36732">MKAVGLKRYLPITDPDALLDIELPMPVATGRDLLVQVQAIAVNPVDTKVRKPKDKVESTPRVLGWDAAGVVVATGPECHLFEVGDAVYYAGDITRPGCNAEYQLMDERLVGRRPSTLSVEQAAALPLTAITAWEALFDRLPIARDPAVNAGKTILIIGAAGGVGSIAIQLARQVAGLTVIATASRPESALWVRELGAQHVVDHRASLADQLAALGFPWVDYILCNNDTDAYFPVMAELIKPQGHLCSIVETAQPVNLDLLKSKSASFVWEFMFTRAMYRTEDMQQQHAILQEVASLIDAGTLKSTLNQVMRPINAANLRAAHAQLEAGQTIGKLVLADWA</sequence>
<dbReference type="InterPro" id="IPR013154">
    <property type="entry name" value="ADH-like_N"/>
</dbReference>
<dbReference type="PANTHER" id="PTHR11695">
    <property type="entry name" value="ALCOHOL DEHYDROGENASE RELATED"/>
    <property type="match status" value="1"/>
</dbReference>
<evidence type="ECO:0000259" key="5">
    <source>
        <dbReference type="SMART" id="SM00829"/>
    </source>
</evidence>
<keyword evidence="3 4" id="KW-0560">Oxidoreductase</keyword>
<organism evidence="6 7">
    <name type="scientific">Pseudomethylobacillus aquaticus</name>
    <dbReference type="NCBI Taxonomy" id="2676064"/>
    <lineage>
        <taxon>Bacteria</taxon>
        <taxon>Pseudomonadati</taxon>
        <taxon>Pseudomonadota</taxon>
        <taxon>Betaproteobacteria</taxon>
        <taxon>Nitrosomonadales</taxon>
        <taxon>Methylophilaceae</taxon>
        <taxon>Pseudomethylobacillus</taxon>
    </lineage>
</organism>
<comment type="caution">
    <text evidence="6">The sequence shown here is derived from an EMBL/GenBank/DDBJ whole genome shotgun (WGS) entry which is preliminary data.</text>
</comment>
<dbReference type="SMART" id="SM00829">
    <property type="entry name" value="PKS_ER"/>
    <property type="match status" value="1"/>
</dbReference>
<dbReference type="Gene3D" id="3.90.180.10">
    <property type="entry name" value="Medium-chain alcohol dehydrogenases, catalytic domain"/>
    <property type="match status" value="1"/>
</dbReference>
<dbReference type="NCBIfam" id="TIGR02817">
    <property type="entry name" value="adh_fam_1"/>
    <property type="match status" value="1"/>
</dbReference>
<dbReference type="PANTHER" id="PTHR11695:SF294">
    <property type="entry name" value="RETICULON-4-INTERACTING PROTEIN 1, MITOCHONDRIAL"/>
    <property type="match status" value="1"/>
</dbReference>
<keyword evidence="7" id="KW-1185">Reference proteome</keyword>
<evidence type="ECO:0000256" key="2">
    <source>
        <dbReference type="ARBA" id="ARBA00022833"/>
    </source>
</evidence>
<keyword evidence="1 4" id="KW-0479">Metal-binding</keyword>
<name>A0A3N0V658_9PROT</name>
<evidence type="ECO:0000256" key="1">
    <source>
        <dbReference type="ARBA" id="ARBA00022723"/>
    </source>
</evidence>
<dbReference type="Proteomes" id="UP000275137">
    <property type="component" value="Unassembled WGS sequence"/>
</dbReference>